<evidence type="ECO:0000256" key="2">
    <source>
        <dbReference type="ARBA" id="ARBA00022741"/>
    </source>
</evidence>
<feature type="compositionally biased region" description="Pro residues" evidence="6">
    <location>
        <begin position="468"/>
        <end position="486"/>
    </location>
</feature>
<evidence type="ECO:0000256" key="3">
    <source>
        <dbReference type="ARBA" id="ARBA00022777"/>
    </source>
</evidence>
<dbReference type="PANTHER" id="PTHR43289">
    <property type="entry name" value="MITOGEN-ACTIVATED PROTEIN KINASE KINASE KINASE 20-RELATED"/>
    <property type="match status" value="1"/>
</dbReference>
<dbReference type="InterPro" id="IPR017441">
    <property type="entry name" value="Protein_kinase_ATP_BS"/>
</dbReference>
<keyword evidence="3 8" id="KW-0418">Kinase</keyword>
<name>A0ABU5GWF5_9BACT</name>
<accession>A0ABU5GWF5</accession>
<dbReference type="InterPro" id="IPR000719">
    <property type="entry name" value="Prot_kinase_dom"/>
</dbReference>
<dbReference type="Gene3D" id="3.30.200.20">
    <property type="entry name" value="Phosphorylase Kinase, domain 1"/>
    <property type="match status" value="1"/>
</dbReference>
<evidence type="ECO:0000313" key="8">
    <source>
        <dbReference type="EMBL" id="MDY7224892.1"/>
    </source>
</evidence>
<evidence type="ECO:0000256" key="4">
    <source>
        <dbReference type="ARBA" id="ARBA00022840"/>
    </source>
</evidence>
<dbReference type="SMART" id="SM00220">
    <property type="entry name" value="S_TKc"/>
    <property type="match status" value="1"/>
</dbReference>
<dbReference type="PROSITE" id="PS00107">
    <property type="entry name" value="PROTEIN_KINASE_ATP"/>
    <property type="match status" value="1"/>
</dbReference>
<sequence length="566" mass="59385">MSARASLSCSTCGNSVPVGAMVCPHDGTLVPDAMLGQHLGEYVVRRHIGSGGMGIVYEGEHLTIGRKVAIKLIREEQSQGAHARGLLAEARAASAIRHHGIIDIFGFGQQPGVGQYLVMEYLEGSPLNERLQAHTPLPLTEAVALLCEVLDALSAAHAVGVIHRDLKPSNIFVARQSNGTESIKVLDFGLAKRSTTPQGTIPQTHSDVVVGTPQYMSPEQALCEAVSPQTDLYAVGVIAFELLTGQRPFTGRSPMEIVAHHLKTPPPAPSLLVELPPELDALVLQLLAKEPQRRPGSASEVASQLRKLLPSREGSGLHSGPRSARALTAVEHPPATPPTATLQPAPGIPSPKATPPKRRSLWGWSAAAGGVLTLVFGLGAVMTRESHPPAPLIPAPSLVAQPATSPSLTQVVLQPPRSEPEPIQALAPAPVPTATVRRREAAPSPARRKAPVVPPPADALAASVQPVSAPPVPALPEPAPPEPAPQPAATGILHLVMKGTWADVWVDGQKLGRVPPTHSYTLSAGAHELELRNPAFANYRRTLVIPAGGKLQHIADLSAEASSHSP</sequence>
<dbReference type="PROSITE" id="PS50011">
    <property type="entry name" value="PROTEIN_KINASE_DOM"/>
    <property type="match status" value="1"/>
</dbReference>
<evidence type="ECO:0000313" key="9">
    <source>
        <dbReference type="Proteomes" id="UP001291309"/>
    </source>
</evidence>
<dbReference type="PANTHER" id="PTHR43289:SF6">
    <property type="entry name" value="SERINE_THREONINE-PROTEIN KINASE NEKL-3"/>
    <property type="match status" value="1"/>
</dbReference>
<dbReference type="Proteomes" id="UP001291309">
    <property type="component" value="Unassembled WGS sequence"/>
</dbReference>
<dbReference type="EMBL" id="JAXIVS010000001">
    <property type="protein sequence ID" value="MDY7224892.1"/>
    <property type="molecule type" value="Genomic_DNA"/>
</dbReference>
<feature type="region of interest" description="Disordered" evidence="6">
    <location>
        <begin position="332"/>
        <end position="359"/>
    </location>
</feature>
<proteinExistence type="predicted"/>
<feature type="region of interest" description="Disordered" evidence="6">
    <location>
        <begin position="431"/>
        <end position="486"/>
    </location>
</feature>
<dbReference type="Pfam" id="PF00069">
    <property type="entry name" value="Pkinase"/>
    <property type="match status" value="1"/>
</dbReference>
<keyword evidence="2 5" id="KW-0547">Nucleotide-binding</keyword>
<feature type="domain" description="Protein kinase" evidence="7">
    <location>
        <begin position="42"/>
        <end position="309"/>
    </location>
</feature>
<reference evidence="8 9" key="1">
    <citation type="submission" date="2023-12" db="EMBL/GenBank/DDBJ databases">
        <title>the genome sequence of Hyalangium sp. s54d21.</title>
        <authorList>
            <person name="Zhang X."/>
        </authorList>
    </citation>
    <scope>NUCLEOTIDE SEQUENCE [LARGE SCALE GENOMIC DNA]</scope>
    <source>
        <strain evidence="9">s54d21</strain>
    </source>
</reference>
<gene>
    <name evidence="8" type="ORF">SYV04_00800</name>
</gene>
<dbReference type="CDD" id="cd14014">
    <property type="entry name" value="STKc_PknB_like"/>
    <property type="match status" value="1"/>
</dbReference>
<protein>
    <submittedName>
        <fullName evidence="8">Protein kinase</fullName>
    </submittedName>
</protein>
<comment type="caution">
    <text evidence="8">The sequence shown here is derived from an EMBL/GenBank/DDBJ whole genome shotgun (WGS) entry which is preliminary data.</text>
</comment>
<evidence type="ECO:0000259" key="7">
    <source>
        <dbReference type="PROSITE" id="PS50011"/>
    </source>
</evidence>
<keyword evidence="1" id="KW-0808">Transferase</keyword>
<dbReference type="SUPFAM" id="SSF56112">
    <property type="entry name" value="Protein kinase-like (PK-like)"/>
    <property type="match status" value="1"/>
</dbReference>
<feature type="compositionally biased region" description="Low complexity" evidence="6">
    <location>
        <begin position="458"/>
        <end position="467"/>
    </location>
</feature>
<dbReference type="Gene3D" id="1.10.510.10">
    <property type="entry name" value="Transferase(Phosphotransferase) domain 1"/>
    <property type="match status" value="1"/>
</dbReference>
<dbReference type="GO" id="GO:0016301">
    <property type="term" value="F:kinase activity"/>
    <property type="evidence" value="ECO:0007669"/>
    <property type="project" value="UniProtKB-KW"/>
</dbReference>
<dbReference type="InterPro" id="IPR011009">
    <property type="entry name" value="Kinase-like_dom_sf"/>
</dbReference>
<evidence type="ECO:0000256" key="1">
    <source>
        <dbReference type="ARBA" id="ARBA00022679"/>
    </source>
</evidence>
<evidence type="ECO:0000256" key="5">
    <source>
        <dbReference type="PROSITE-ProRule" id="PRU10141"/>
    </source>
</evidence>
<dbReference type="PROSITE" id="PS00108">
    <property type="entry name" value="PROTEIN_KINASE_ST"/>
    <property type="match status" value="1"/>
</dbReference>
<keyword evidence="4 5" id="KW-0067">ATP-binding</keyword>
<dbReference type="RefSeq" id="WP_321543618.1">
    <property type="nucleotide sequence ID" value="NZ_JAXIVS010000001.1"/>
</dbReference>
<dbReference type="InterPro" id="IPR008271">
    <property type="entry name" value="Ser/Thr_kinase_AS"/>
</dbReference>
<evidence type="ECO:0000256" key="6">
    <source>
        <dbReference type="SAM" id="MobiDB-lite"/>
    </source>
</evidence>
<keyword evidence="9" id="KW-1185">Reference proteome</keyword>
<organism evidence="8 9">
    <name type="scientific">Hyalangium rubrum</name>
    <dbReference type="NCBI Taxonomy" id="3103134"/>
    <lineage>
        <taxon>Bacteria</taxon>
        <taxon>Pseudomonadati</taxon>
        <taxon>Myxococcota</taxon>
        <taxon>Myxococcia</taxon>
        <taxon>Myxococcales</taxon>
        <taxon>Cystobacterineae</taxon>
        <taxon>Archangiaceae</taxon>
        <taxon>Hyalangium</taxon>
    </lineage>
</organism>
<feature type="binding site" evidence="5">
    <location>
        <position position="71"/>
    </location>
    <ligand>
        <name>ATP</name>
        <dbReference type="ChEBI" id="CHEBI:30616"/>
    </ligand>
</feature>